<dbReference type="PANTHER" id="PTHR21301:SF11">
    <property type="entry name" value="GIY-YIG DOMAIN-CONTAINING PROTEIN"/>
    <property type="match status" value="1"/>
</dbReference>
<protein>
    <recommendedName>
        <fullName evidence="3">C2H2-type domain-containing protein</fullName>
    </recommendedName>
</protein>
<dbReference type="EMBL" id="OV121137">
    <property type="protein sequence ID" value="CAH0559282.1"/>
    <property type="molecule type" value="Genomic_DNA"/>
</dbReference>
<dbReference type="AlphaFoldDB" id="A0A9P0FJJ3"/>
<evidence type="ECO:0008006" key="3">
    <source>
        <dbReference type="Google" id="ProtNLM"/>
    </source>
</evidence>
<sequence length="142" mass="16364">MAPQGNSSRKSWTDMIKHQKEQETLVGLTIPYEQGTSEKIRRIARPLGVRTVFSSRNALRSNLSKTKPPQNQTKNVIYHIPCTCGKAYIKETKMPLNVQIKEHRKHTTKGETTKSGLGEHAWKEHHNILWEDAKVLNTEIHW</sequence>
<gene>
    <name evidence="1" type="ORF">MELIAE_LOCUS9398</name>
</gene>
<proteinExistence type="predicted"/>
<reference evidence="1" key="1">
    <citation type="submission" date="2021-12" db="EMBL/GenBank/DDBJ databases">
        <authorList>
            <person name="King R."/>
        </authorList>
    </citation>
    <scope>NUCLEOTIDE SEQUENCE</scope>
</reference>
<keyword evidence="2" id="KW-1185">Reference proteome</keyword>
<name>A0A9P0FJJ3_BRAAE</name>
<evidence type="ECO:0000313" key="1">
    <source>
        <dbReference type="EMBL" id="CAH0559282.1"/>
    </source>
</evidence>
<dbReference type="OrthoDB" id="6767782at2759"/>
<dbReference type="PANTHER" id="PTHR21301">
    <property type="entry name" value="REVERSE TRANSCRIPTASE"/>
    <property type="match status" value="1"/>
</dbReference>
<accession>A0A9P0FJJ3</accession>
<organism evidence="1 2">
    <name type="scientific">Brassicogethes aeneus</name>
    <name type="common">Rape pollen beetle</name>
    <name type="synonym">Meligethes aeneus</name>
    <dbReference type="NCBI Taxonomy" id="1431903"/>
    <lineage>
        <taxon>Eukaryota</taxon>
        <taxon>Metazoa</taxon>
        <taxon>Ecdysozoa</taxon>
        <taxon>Arthropoda</taxon>
        <taxon>Hexapoda</taxon>
        <taxon>Insecta</taxon>
        <taxon>Pterygota</taxon>
        <taxon>Neoptera</taxon>
        <taxon>Endopterygota</taxon>
        <taxon>Coleoptera</taxon>
        <taxon>Polyphaga</taxon>
        <taxon>Cucujiformia</taxon>
        <taxon>Nitidulidae</taxon>
        <taxon>Meligethinae</taxon>
        <taxon>Brassicogethes</taxon>
    </lineage>
</organism>
<evidence type="ECO:0000313" key="2">
    <source>
        <dbReference type="Proteomes" id="UP001154078"/>
    </source>
</evidence>
<dbReference type="Proteomes" id="UP001154078">
    <property type="component" value="Chromosome 6"/>
</dbReference>